<name>A0A2V1IN85_9BACT</name>
<organism evidence="1 2">
    <name type="scientific">Duncaniella muris</name>
    <dbReference type="NCBI Taxonomy" id="2094150"/>
    <lineage>
        <taxon>Bacteria</taxon>
        <taxon>Pseudomonadati</taxon>
        <taxon>Bacteroidota</taxon>
        <taxon>Bacteroidia</taxon>
        <taxon>Bacteroidales</taxon>
        <taxon>Muribaculaceae</taxon>
        <taxon>Duncaniella</taxon>
    </lineage>
</organism>
<evidence type="ECO:0000313" key="1">
    <source>
        <dbReference type="EMBL" id="PWB03485.1"/>
    </source>
</evidence>
<proteinExistence type="predicted"/>
<dbReference type="SUPFAM" id="SSF55729">
    <property type="entry name" value="Acyl-CoA N-acyltransferases (Nat)"/>
    <property type="match status" value="1"/>
</dbReference>
<protein>
    <submittedName>
        <fullName evidence="1">Uncharacterized protein</fullName>
    </submittedName>
</protein>
<dbReference type="GeneID" id="82525439"/>
<dbReference type="Proteomes" id="UP000244905">
    <property type="component" value="Unassembled WGS sequence"/>
</dbReference>
<reference evidence="2" key="1">
    <citation type="submission" date="2018-02" db="EMBL/GenBank/DDBJ databases">
        <authorList>
            <person name="Clavel T."/>
            <person name="Strowig T."/>
        </authorList>
    </citation>
    <scope>NUCLEOTIDE SEQUENCE [LARGE SCALE GENOMIC DNA]</scope>
    <source>
        <strain evidence="2">DSM 103720</strain>
    </source>
</reference>
<dbReference type="AlphaFoldDB" id="A0A2V1IN85"/>
<gene>
    <name evidence="1" type="ORF">C5O23_03610</name>
</gene>
<dbReference type="EMBL" id="PUEC01000005">
    <property type="protein sequence ID" value="PWB03485.1"/>
    <property type="molecule type" value="Genomic_DNA"/>
</dbReference>
<sequence length="292" mass="32510">MEFSQLNRSKCDDVHYLAFADDKGKIRLGIILGERGGLLRSPFSAPFGGMEERGPQRLSYYLDAAVELKAYGRACGKPVAVTLPPACYDGDCSRFSRQALCLLSGGGRQLYADFNYHYSLSDFSLFDERLWASARRNLSASVRRGLEFECCVDPTDAEIEEIYSIIRVNHESHGYPVHMTLDDIVATSKIISMDFFIVRKEGKGIASAIIYHTSPETVQLIYWGDLPGGRDFRPMNFLSYNIIRHYAESIPASGVRFFDLGPASSDGIPAVGLCDFKESIGCRLTPKISIEI</sequence>
<dbReference type="InterPro" id="IPR016181">
    <property type="entry name" value="Acyl_CoA_acyltransferase"/>
</dbReference>
<comment type="caution">
    <text evidence="1">The sequence shown here is derived from an EMBL/GenBank/DDBJ whole genome shotgun (WGS) entry which is preliminary data.</text>
</comment>
<dbReference type="Gene3D" id="3.40.630.30">
    <property type="match status" value="1"/>
</dbReference>
<keyword evidence="2" id="KW-1185">Reference proteome</keyword>
<dbReference type="RefSeq" id="WP_107031595.1">
    <property type="nucleotide sequence ID" value="NZ_CARXIO010000031.1"/>
</dbReference>
<accession>A0A2V1IN85</accession>
<evidence type="ECO:0000313" key="2">
    <source>
        <dbReference type="Proteomes" id="UP000244905"/>
    </source>
</evidence>